<keyword evidence="2" id="KW-1185">Reference proteome</keyword>
<sequence>MKTWIIYIFTFLYLTTATQLSQFYKLPVFITHFIEHDKGGDFFNEMKNFLIHHYGGHEVDEDWATDQKLPFMNVEIANIDLAEIPNFTFTPPFIHKNKIETIFVFYDESNLYSHYLNSIWQPPKQA</sequence>
<name>A0ABX7XCU3_9FLAO</name>
<protein>
    <submittedName>
        <fullName evidence="1">Uncharacterized protein</fullName>
    </submittedName>
</protein>
<gene>
    <name evidence="1" type="ORF">J9309_13320</name>
</gene>
<proteinExistence type="predicted"/>
<reference evidence="2" key="2">
    <citation type="submission" date="2021-04" db="EMBL/GenBank/DDBJ databases">
        <title>Taxonomy of Flavobacteriaceae bacterium ZY171143.</title>
        <authorList>
            <person name="Li F."/>
        </authorList>
    </citation>
    <scope>NUCLEOTIDE SEQUENCE [LARGE SCALE GENOMIC DNA]</scope>
    <source>
        <strain evidence="2">ZY171143</strain>
    </source>
</reference>
<evidence type="ECO:0000313" key="1">
    <source>
        <dbReference type="EMBL" id="QTV05727.1"/>
    </source>
</evidence>
<organism evidence="1 2">
    <name type="scientific">Faecalibacter bovis</name>
    <dbReference type="NCBI Taxonomy" id="2898187"/>
    <lineage>
        <taxon>Bacteria</taxon>
        <taxon>Pseudomonadati</taxon>
        <taxon>Bacteroidota</taxon>
        <taxon>Flavobacteriia</taxon>
        <taxon>Flavobacteriales</taxon>
        <taxon>Weeksellaceae</taxon>
        <taxon>Faecalibacter</taxon>
    </lineage>
</organism>
<dbReference type="EMBL" id="CP072842">
    <property type="protein sequence ID" value="QTV05727.1"/>
    <property type="molecule type" value="Genomic_DNA"/>
</dbReference>
<dbReference type="Proteomes" id="UP000672011">
    <property type="component" value="Chromosome"/>
</dbReference>
<accession>A0ABX7XCU3</accession>
<evidence type="ECO:0000313" key="2">
    <source>
        <dbReference type="Proteomes" id="UP000672011"/>
    </source>
</evidence>
<dbReference type="RefSeq" id="WP_230476371.1">
    <property type="nucleotide sequence ID" value="NZ_CP072842.1"/>
</dbReference>
<reference evidence="1 2" key="1">
    <citation type="journal article" date="2021" name="Int. J. Syst. Evol. Microbiol.">
        <title>Faecalibacter bovis sp. nov., isolated from cow faeces.</title>
        <authorList>
            <person name="Li F."/>
            <person name="Zhao W."/>
            <person name="Hong Q."/>
            <person name="Shao Q."/>
            <person name="Song J."/>
            <person name="Yang S."/>
        </authorList>
    </citation>
    <scope>NUCLEOTIDE SEQUENCE [LARGE SCALE GENOMIC DNA]</scope>
    <source>
        <strain evidence="1 2">ZY171143</strain>
    </source>
</reference>